<evidence type="ECO:0000313" key="8">
    <source>
        <dbReference type="EMBL" id="SDQ05366.1"/>
    </source>
</evidence>
<feature type="domain" description="Metallo-beta-lactamase" evidence="7">
    <location>
        <begin position="467"/>
        <end position="678"/>
    </location>
</feature>
<feature type="transmembrane region" description="Helical" evidence="6">
    <location>
        <begin position="282"/>
        <end position="303"/>
    </location>
</feature>
<feature type="transmembrane region" description="Helical" evidence="6">
    <location>
        <begin position="437"/>
        <end position="454"/>
    </location>
</feature>
<evidence type="ECO:0000256" key="3">
    <source>
        <dbReference type="ARBA" id="ARBA00022692"/>
    </source>
</evidence>
<dbReference type="InterPro" id="IPR004797">
    <property type="entry name" value="Competence_ComEC/Rec2"/>
</dbReference>
<dbReference type="NCBIfam" id="TIGR00360">
    <property type="entry name" value="ComEC_N-term"/>
    <property type="match status" value="1"/>
</dbReference>
<dbReference type="InterPro" id="IPR001279">
    <property type="entry name" value="Metallo-B-lactamas"/>
</dbReference>
<evidence type="ECO:0000256" key="1">
    <source>
        <dbReference type="ARBA" id="ARBA00004651"/>
    </source>
</evidence>
<evidence type="ECO:0000256" key="6">
    <source>
        <dbReference type="SAM" id="Phobius"/>
    </source>
</evidence>
<dbReference type="Proteomes" id="UP000199481">
    <property type="component" value="Unassembled WGS sequence"/>
</dbReference>
<dbReference type="Gene3D" id="3.60.15.10">
    <property type="entry name" value="Ribonuclease Z/Hydroxyacylglutathione hydrolase-like"/>
    <property type="match status" value="1"/>
</dbReference>
<dbReference type="PANTHER" id="PTHR30619:SF1">
    <property type="entry name" value="RECOMBINATION PROTEIN 2"/>
    <property type="match status" value="1"/>
</dbReference>
<evidence type="ECO:0000256" key="4">
    <source>
        <dbReference type="ARBA" id="ARBA00022989"/>
    </source>
</evidence>
<dbReference type="AlphaFoldDB" id="A0A1H0XRR2"/>
<reference evidence="9" key="1">
    <citation type="submission" date="2016-10" db="EMBL/GenBank/DDBJ databases">
        <authorList>
            <person name="Varghese N."/>
            <person name="Submissions S."/>
        </authorList>
    </citation>
    <scope>NUCLEOTIDE SEQUENCE [LARGE SCALE GENOMIC DNA]</scope>
    <source>
        <strain evidence="9">MPL-11</strain>
    </source>
</reference>
<dbReference type="InterPro" id="IPR035681">
    <property type="entry name" value="ComA-like_MBL"/>
</dbReference>
<comment type="subcellular location">
    <subcellularLocation>
        <location evidence="1">Cell membrane</location>
        <topology evidence="1">Multi-pass membrane protein</topology>
    </subcellularLocation>
</comment>
<feature type="transmembrane region" description="Helical" evidence="6">
    <location>
        <begin position="221"/>
        <end position="244"/>
    </location>
</feature>
<feature type="transmembrane region" description="Helical" evidence="6">
    <location>
        <begin position="411"/>
        <end position="428"/>
    </location>
</feature>
<proteinExistence type="predicted"/>
<evidence type="ECO:0000259" key="7">
    <source>
        <dbReference type="SMART" id="SM00849"/>
    </source>
</evidence>
<dbReference type="PANTHER" id="PTHR30619">
    <property type="entry name" value="DNA INTERNALIZATION/COMPETENCE PROTEIN COMEC/REC2"/>
    <property type="match status" value="1"/>
</dbReference>
<protein>
    <submittedName>
        <fullName evidence="8">Competence protein ComEC</fullName>
    </submittedName>
</protein>
<sequence length="730" mass="82964">MSVTAFFVGVEKYNNQTRLSMDTQNFLIEMDPNRLKIDGDQVQFYGTVTQAGETLKCSEEIVVFYRLSTKEEKDYWEKQQKTASFVVIGSLMKPEKNRNLNQFDYQRYLSHNKIHWMLEATSIQAHSGPEKQTFLDLINLKNIRQTILFHIESKTTIPVSSYIKTLLFADTASIDDQVMNGYKEIGIIHLLSISGLHIQFLIAGLTYILWRVGVTREHTYILLFIFLPIYGSLTGWGTSIFRAVVMSLISQTGSRIRRPISGLDAWSYTLIIGLWIDPYQLFSIGFQLSYLLSLALILFSTSLFNQSKYSTINSLSISFVLTLISIPILSFHFFEFSWIGMFANLLFVPLFTWFIMPLMIVLFFCSYILSGTLFFQFLIHIAEYSLGMIEWLVLKIRLFPYGTIVTGKVPMVLFIVTVVVMVIFLIALEQQKKKKSSLFLLVIVFIVFIHYQKYSPFGEVLILDVGQGDATLIKEPFGKGVYLIDTGGALAFEKEEWQIRKKQSTVASRVLIPVIKSLGVTQLDQVLITHGDEDHMGELIELAQGIEIKELIFPVGTTKKQSFFDAAQSLEKSGVPLRTVSAKQSRDQLFGPSLTVLWPLDDGEGENNDSLVLYGKIGQFNWLFTGDIEEAGEAKLTALYPNLRVDILKVAHHGSQTSTSESFIQKIKPKTALISCGLNNRYNHPNEDVLKRLASLNAAVYRTDLQGSFRYTYADYLPQGLKKDFQTILK</sequence>
<feature type="transmembrane region" description="Helical" evidence="6">
    <location>
        <begin position="187"/>
        <end position="209"/>
    </location>
</feature>
<feature type="transmembrane region" description="Helical" evidence="6">
    <location>
        <begin position="315"/>
        <end position="334"/>
    </location>
</feature>
<dbReference type="Pfam" id="PF13567">
    <property type="entry name" value="DUF4131"/>
    <property type="match status" value="1"/>
</dbReference>
<accession>A0A1H0XRR2</accession>
<dbReference type="SMART" id="SM00849">
    <property type="entry name" value="Lactamase_B"/>
    <property type="match status" value="1"/>
</dbReference>
<dbReference type="GO" id="GO:0030420">
    <property type="term" value="P:establishment of competence for transformation"/>
    <property type="evidence" value="ECO:0007669"/>
    <property type="project" value="InterPro"/>
</dbReference>
<dbReference type="NCBIfam" id="TIGR00361">
    <property type="entry name" value="ComEC_Rec2"/>
    <property type="match status" value="1"/>
</dbReference>
<dbReference type="GO" id="GO:0005886">
    <property type="term" value="C:plasma membrane"/>
    <property type="evidence" value="ECO:0007669"/>
    <property type="project" value="UniProtKB-SubCell"/>
</dbReference>
<dbReference type="InterPro" id="IPR004477">
    <property type="entry name" value="ComEC_N"/>
</dbReference>
<keyword evidence="5 6" id="KW-0472">Membrane</keyword>
<dbReference type="Pfam" id="PF03772">
    <property type="entry name" value="Competence"/>
    <property type="match status" value="1"/>
</dbReference>
<keyword evidence="9" id="KW-1185">Reference proteome</keyword>
<feature type="transmembrane region" description="Helical" evidence="6">
    <location>
        <begin position="381"/>
        <end position="399"/>
    </location>
</feature>
<evidence type="ECO:0000256" key="5">
    <source>
        <dbReference type="ARBA" id="ARBA00023136"/>
    </source>
</evidence>
<keyword evidence="4 6" id="KW-1133">Transmembrane helix</keyword>
<dbReference type="InterPro" id="IPR052159">
    <property type="entry name" value="Competence_DNA_uptake"/>
</dbReference>
<dbReference type="Pfam" id="PF00753">
    <property type="entry name" value="Lactamase_B"/>
    <property type="match status" value="1"/>
</dbReference>
<dbReference type="SUPFAM" id="SSF56281">
    <property type="entry name" value="Metallo-hydrolase/oxidoreductase"/>
    <property type="match status" value="1"/>
</dbReference>
<name>A0A1H0XRR2_9LACT</name>
<evidence type="ECO:0000256" key="2">
    <source>
        <dbReference type="ARBA" id="ARBA00022475"/>
    </source>
</evidence>
<feature type="transmembrane region" description="Helical" evidence="6">
    <location>
        <begin position="346"/>
        <end position="369"/>
    </location>
</feature>
<dbReference type="EMBL" id="FNJW01000008">
    <property type="protein sequence ID" value="SDQ05366.1"/>
    <property type="molecule type" value="Genomic_DNA"/>
</dbReference>
<gene>
    <name evidence="8" type="ORF">SAMN04487752_0408</name>
</gene>
<organism evidence="8 9">
    <name type="scientific">Carnobacterium viridans</name>
    <dbReference type="NCBI Taxonomy" id="174587"/>
    <lineage>
        <taxon>Bacteria</taxon>
        <taxon>Bacillati</taxon>
        <taxon>Bacillota</taxon>
        <taxon>Bacilli</taxon>
        <taxon>Lactobacillales</taxon>
        <taxon>Carnobacteriaceae</taxon>
        <taxon>Carnobacterium</taxon>
    </lineage>
</organism>
<dbReference type="InterPro" id="IPR025405">
    <property type="entry name" value="DUF4131"/>
</dbReference>
<evidence type="ECO:0000313" key="9">
    <source>
        <dbReference type="Proteomes" id="UP000199481"/>
    </source>
</evidence>
<keyword evidence="2" id="KW-1003">Cell membrane</keyword>
<dbReference type="CDD" id="cd07731">
    <property type="entry name" value="ComA-like_MBL-fold"/>
    <property type="match status" value="1"/>
</dbReference>
<dbReference type="InterPro" id="IPR036866">
    <property type="entry name" value="RibonucZ/Hydroxyglut_hydro"/>
</dbReference>
<keyword evidence="3 6" id="KW-0812">Transmembrane</keyword>